<organism evidence="2 3">
    <name type="scientific">Ajellomyces capsulatus</name>
    <name type="common">Darling's disease fungus</name>
    <name type="synonym">Histoplasma capsulatum</name>
    <dbReference type="NCBI Taxonomy" id="5037"/>
    <lineage>
        <taxon>Eukaryota</taxon>
        <taxon>Fungi</taxon>
        <taxon>Dikarya</taxon>
        <taxon>Ascomycota</taxon>
        <taxon>Pezizomycotina</taxon>
        <taxon>Eurotiomycetes</taxon>
        <taxon>Eurotiomycetidae</taxon>
        <taxon>Onygenales</taxon>
        <taxon>Ajellomycetaceae</taxon>
        <taxon>Histoplasma</taxon>
    </lineage>
</organism>
<evidence type="ECO:0000313" key="2">
    <source>
        <dbReference type="EMBL" id="KAG5293522.1"/>
    </source>
</evidence>
<keyword evidence="1" id="KW-0472">Membrane</keyword>
<dbReference type="Proteomes" id="UP000670092">
    <property type="component" value="Unassembled WGS sequence"/>
</dbReference>
<dbReference type="AlphaFoldDB" id="A0A8H8CXN1"/>
<proteinExistence type="predicted"/>
<keyword evidence="1" id="KW-0812">Transmembrane</keyword>
<keyword evidence="1" id="KW-1133">Transmembrane helix</keyword>
<accession>A0A8H8CXN1</accession>
<dbReference type="VEuPathDB" id="FungiDB:I7I52_04866"/>
<evidence type="ECO:0000313" key="3">
    <source>
        <dbReference type="Proteomes" id="UP000670092"/>
    </source>
</evidence>
<feature type="transmembrane region" description="Helical" evidence="1">
    <location>
        <begin position="12"/>
        <end position="30"/>
    </location>
</feature>
<sequence length="62" mass="7224">MQGREKDLLPPSYYLSVFLFSILHLLFFFCKTSVVLKNRTSHIFLSVLHILHTPAFPTLPFT</sequence>
<reference evidence="2 3" key="1">
    <citation type="submission" date="2021-01" db="EMBL/GenBank/DDBJ databases">
        <title>Chromosome-level genome assembly of a human fungal pathogen reveals clustering of transcriptionally co-regulated genes.</title>
        <authorList>
            <person name="Voorhies M."/>
            <person name="Cohen S."/>
            <person name="Shea T.P."/>
            <person name="Petrus S."/>
            <person name="Munoz J.F."/>
            <person name="Poplawski S."/>
            <person name="Goldman W.E."/>
            <person name="Michael T."/>
            <person name="Cuomo C.A."/>
            <person name="Sil A."/>
            <person name="Beyhan S."/>
        </authorList>
    </citation>
    <scope>NUCLEOTIDE SEQUENCE [LARGE SCALE GENOMIC DNA]</scope>
    <source>
        <strain evidence="2 3">G184AR</strain>
    </source>
</reference>
<name>A0A8H8CXN1_AJECA</name>
<protein>
    <submittedName>
        <fullName evidence="2">Uncharacterized protein</fullName>
    </submittedName>
</protein>
<dbReference type="EMBL" id="JAEVHI010000004">
    <property type="protein sequence ID" value="KAG5293522.1"/>
    <property type="molecule type" value="Genomic_DNA"/>
</dbReference>
<comment type="caution">
    <text evidence="2">The sequence shown here is derived from an EMBL/GenBank/DDBJ whole genome shotgun (WGS) entry which is preliminary data.</text>
</comment>
<evidence type="ECO:0000256" key="1">
    <source>
        <dbReference type="SAM" id="Phobius"/>
    </source>
</evidence>
<gene>
    <name evidence="2" type="ORF">I7I52_04866</name>
</gene>